<comment type="catalytic activity">
    <reaction evidence="10">
        <text>ATP + H2O = ADP + phosphate + H(+)</text>
        <dbReference type="Rhea" id="RHEA:13065"/>
        <dbReference type="ChEBI" id="CHEBI:15377"/>
        <dbReference type="ChEBI" id="CHEBI:15378"/>
        <dbReference type="ChEBI" id="CHEBI:30616"/>
        <dbReference type="ChEBI" id="CHEBI:43474"/>
        <dbReference type="ChEBI" id="CHEBI:456216"/>
    </reaction>
</comment>
<dbReference type="CDD" id="cd17920">
    <property type="entry name" value="DEXHc_RecQ"/>
    <property type="match status" value="1"/>
</dbReference>
<keyword evidence="8" id="KW-0413">Isomerase</keyword>
<dbReference type="Pfam" id="PF00270">
    <property type="entry name" value="DEAD"/>
    <property type="match status" value="1"/>
</dbReference>
<dbReference type="GO" id="GO:0009378">
    <property type="term" value="F:four-way junction helicase activity"/>
    <property type="evidence" value="ECO:0007669"/>
    <property type="project" value="TreeGrafter"/>
</dbReference>
<evidence type="ECO:0000256" key="10">
    <source>
        <dbReference type="RuleBase" id="RU364117"/>
    </source>
</evidence>
<keyword evidence="14" id="KW-1185">Reference proteome</keyword>
<dbReference type="PROSITE" id="PS51194">
    <property type="entry name" value="HELICASE_CTER"/>
    <property type="match status" value="1"/>
</dbReference>
<evidence type="ECO:0000256" key="9">
    <source>
        <dbReference type="ARBA" id="ARBA00034617"/>
    </source>
</evidence>
<dbReference type="Proteomes" id="UP001215598">
    <property type="component" value="Unassembled WGS sequence"/>
</dbReference>
<dbReference type="GO" id="GO:0005694">
    <property type="term" value="C:chromosome"/>
    <property type="evidence" value="ECO:0007669"/>
    <property type="project" value="TreeGrafter"/>
</dbReference>
<evidence type="ECO:0000256" key="2">
    <source>
        <dbReference type="ARBA" id="ARBA00022723"/>
    </source>
</evidence>
<accession>A0AAD7NKL8</accession>
<dbReference type="GO" id="GO:0016787">
    <property type="term" value="F:hydrolase activity"/>
    <property type="evidence" value="ECO:0007669"/>
    <property type="project" value="UniProtKB-KW"/>
</dbReference>
<dbReference type="FunFam" id="3.40.50.300:FF:001389">
    <property type="entry name" value="ATP-dependent DNA helicase RecQ"/>
    <property type="match status" value="1"/>
</dbReference>
<dbReference type="GO" id="GO:0005634">
    <property type="term" value="C:nucleus"/>
    <property type="evidence" value="ECO:0007669"/>
    <property type="project" value="UniProtKB-SubCell"/>
</dbReference>
<dbReference type="GO" id="GO:0043138">
    <property type="term" value="F:3'-5' DNA helicase activity"/>
    <property type="evidence" value="ECO:0007669"/>
    <property type="project" value="UniProtKB-EC"/>
</dbReference>
<dbReference type="InterPro" id="IPR001650">
    <property type="entry name" value="Helicase_C-like"/>
</dbReference>
<comment type="subcellular location">
    <subcellularLocation>
        <location evidence="10">Nucleus</location>
    </subcellularLocation>
</comment>
<dbReference type="EC" id="5.6.2.4" evidence="10"/>
<dbReference type="Gene3D" id="1.10.10.10">
    <property type="entry name" value="Winged helix-like DNA-binding domain superfamily/Winged helix DNA-binding domain"/>
    <property type="match status" value="1"/>
</dbReference>
<dbReference type="Pfam" id="PF09382">
    <property type="entry name" value="RQC"/>
    <property type="match status" value="1"/>
</dbReference>
<comment type="similarity">
    <text evidence="1 10">Belongs to the helicase family. RecQ subfamily.</text>
</comment>
<dbReference type="InterPro" id="IPR018982">
    <property type="entry name" value="RQC_domain"/>
</dbReference>
<evidence type="ECO:0000256" key="6">
    <source>
        <dbReference type="ARBA" id="ARBA00022840"/>
    </source>
</evidence>
<dbReference type="GO" id="GO:0003677">
    <property type="term" value="F:DNA binding"/>
    <property type="evidence" value="ECO:0007669"/>
    <property type="project" value="UniProtKB-KW"/>
</dbReference>
<dbReference type="SMART" id="SM00487">
    <property type="entry name" value="DEXDc"/>
    <property type="match status" value="1"/>
</dbReference>
<keyword evidence="7" id="KW-0238">DNA-binding</keyword>
<dbReference type="InterPro" id="IPR011545">
    <property type="entry name" value="DEAD/DEAH_box_helicase_dom"/>
</dbReference>
<feature type="domain" description="Helicase C-terminal" evidence="12">
    <location>
        <begin position="238"/>
        <end position="388"/>
    </location>
</feature>
<keyword evidence="4 10" id="KW-0378">Hydrolase</keyword>
<proteinExistence type="inferred from homology"/>
<dbReference type="SMART" id="SM00490">
    <property type="entry name" value="HELICc"/>
    <property type="match status" value="1"/>
</dbReference>
<dbReference type="InterPro" id="IPR036388">
    <property type="entry name" value="WH-like_DNA-bd_sf"/>
</dbReference>
<dbReference type="NCBIfam" id="TIGR00614">
    <property type="entry name" value="recQ_fam"/>
    <property type="match status" value="1"/>
</dbReference>
<reference evidence="13" key="1">
    <citation type="submission" date="2023-03" db="EMBL/GenBank/DDBJ databases">
        <title>Massive genome expansion in bonnet fungi (Mycena s.s.) driven by repeated elements and novel gene families across ecological guilds.</title>
        <authorList>
            <consortium name="Lawrence Berkeley National Laboratory"/>
            <person name="Harder C.B."/>
            <person name="Miyauchi S."/>
            <person name="Viragh M."/>
            <person name="Kuo A."/>
            <person name="Thoen E."/>
            <person name="Andreopoulos B."/>
            <person name="Lu D."/>
            <person name="Skrede I."/>
            <person name="Drula E."/>
            <person name="Henrissat B."/>
            <person name="Morin E."/>
            <person name="Kohler A."/>
            <person name="Barry K."/>
            <person name="LaButti K."/>
            <person name="Morin E."/>
            <person name="Salamov A."/>
            <person name="Lipzen A."/>
            <person name="Mereny Z."/>
            <person name="Hegedus B."/>
            <person name="Baldrian P."/>
            <person name="Stursova M."/>
            <person name="Weitz H."/>
            <person name="Taylor A."/>
            <person name="Grigoriev I.V."/>
            <person name="Nagy L.G."/>
            <person name="Martin F."/>
            <person name="Kauserud H."/>
        </authorList>
    </citation>
    <scope>NUCLEOTIDE SEQUENCE</scope>
    <source>
        <strain evidence="13">CBHHK182m</strain>
    </source>
</reference>
<keyword evidence="5 10" id="KW-0347">Helicase</keyword>
<keyword evidence="10" id="KW-0539">Nucleus</keyword>
<dbReference type="SUPFAM" id="SSF52540">
    <property type="entry name" value="P-loop containing nucleoside triphosphate hydrolases"/>
    <property type="match status" value="1"/>
</dbReference>
<dbReference type="InterPro" id="IPR014001">
    <property type="entry name" value="Helicase_ATP-bd"/>
</dbReference>
<protein>
    <recommendedName>
        <fullName evidence="10">ATP-dependent DNA helicase</fullName>
        <ecNumber evidence="10">5.6.2.4</ecNumber>
    </recommendedName>
</protein>
<comment type="caution">
    <text evidence="13">The sequence shown here is derived from an EMBL/GenBank/DDBJ whole genome shotgun (WGS) entry which is preliminary data.</text>
</comment>
<evidence type="ECO:0000256" key="5">
    <source>
        <dbReference type="ARBA" id="ARBA00022806"/>
    </source>
</evidence>
<dbReference type="InterPro" id="IPR027417">
    <property type="entry name" value="P-loop_NTPase"/>
</dbReference>
<comment type="catalytic activity">
    <reaction evidence="9 10">
        <text>Couples ATP hydrolysis with the unwinding of duplex DNA by translocating in the 3'-5' direction.</text>
        <dbReference type="EC" id="5.6.2.4"/>
    </reaction>
</comment>
<dbReference type="PANTHER" id="PTHR13710:SF105">
    <property type="entry name" value="ATP-DEPENDENT DNA HELICASE Q1"/>
    <property type="match status" value="1"/>
</dbReference>
<dbReference type="GO" id="GO:0006260">
    <property type="term" value="P:DNA replication"/>
    <property type="evidence" value="ECO:0007669"/>
    <property type="project" value="InterPro"/>
</dbReference>
<evidence type="ECO:0000256" key="1">
    <source>
        <dbReference type="ARBA" id="ARBA00005446"/>
    </source>
</evidence>
<gene>
    <name evidence="13" type="ORF">B0H16DRAFT_1309854</name>
</gene>
<dbReference type="CDD" id="cd18794">
    <property type="entry name" value="SF2_C_RecQ"/>
    <property type="match status" value="1"/>
</dbReference>
<dbReference type="InterPro" id="IPR032284">
    <property type="entry name" value="RecQ_Zn-bd"/>
</dbReference>
<dbReference type="GO" id="GO:0005524">
    <property type="term" value="F:ATP binding"/>
    <property type="evidence" value="ECO:0007669"/>
    <property type="project" value="UniProtKB-KW"/>
</dbReference>
<dbReference type="GO" id="GO:0000724">
    <property type="term" value="P:double-strand break repair via homologous recombination"/>
    <property type="evidence" value="ECO:0007669"/>
    <property type="project" value="TreeGrafter"/>
</dbReference>
<dbReference type="FunFam" id="3.40.50.300:FF:001975">
    <property type="entry name" value="ATP-dependent DNA helicase"/>
    <property type="match status" value="1"/>
</dbReference>
<feature type="domain" description="Helicase ATP-binding" evidence="11">
    <location>
        <begin position="39"/>
        <end position="215"/>
    </location>
</feature>
<dbReference type="AlphaFoldDB" id="A0AAD7NKL8"/>
<dbReference type="InterPro" id="IPR004589">
    <property type="entry name" value="DNA_helicase_ATP-dep_RecQ"/>
</dbReference>
<dbReference type="EMBL" id="JARKIB010000025">
    <property type="protein sequence ID" value="KAJ7765714.1"/>
    <property type="molecule type" value="Genomic_DNA"/>
</dbReference>
<evidence type="ECO:0000256" key="8">
    <source>
        <dbReference type="ARBA" id="ARBA00023235"/>
    </source>
</evidence>
<name>A0AAD7NKL8_9AGAR</name>
<evidence type="ECO:0000256" key="3">
    <source>
        <dbReference type="ARBA" id="ARBA00022741"/>
    </source>
</evidence>
<dbReference type="Gene3D" id="3.40.50.300">
    <property type="entry name" value="P-loop containing nucleotide triphosphate hydrolases"/>
    <property type="match status" value="2"/>
</dbReference>
<evidence type="ECO:0000313" key="13">
    <source>
        <dbReference type="EMBL" id="KAJ7765714.1"/>
    </source>
</evidence>
<keyword evidence="6 10" id="KW-0067">ATP-binding</keyword>
<organism evidence="13 14">
    <name type="scientific">Mycena metata</name>
    <dbReference type="NCBI Taxonomy" id="1033252"/>
    <lineage>
        <taxon>Eukaryota</taxon>
        <taxon>Fungi</taxon>
        <taxon>Dikarya</taxon>
        <taxon>Basidiomycota</taxon>
        <taxon>Agaricomycotina</taxon>
        <taxon>Agaricomycetes</taxon>
        <taxon>Agaricomycetidae</taxon>
        <taxon>Agaricales</taxon>
        <taxon>Marasmiineae</taxon>
        <taxon>Mycenaceae</taxon>
        <taxon>Mycena</taxon>
    </lineage>
</organism>
<evidence type="ECO:0000313" key="14">
    <source>
        <dbReference type="Proteomes" id="UP001215598"/>
    </source>
</evidence>
<dbReference type="GO" id="GO:0005737">
    <property type="term" value="C:cytoplasm"/>
    <property type="evidence" value="ECO:0007669"/>
    <property type="project" value="TreeGrafter"/>
</dbReference>
<evidence type="ECO:0000259" key="12">
    <source>
        <dbReference type="PROSITE" id="PS51194"/>
    </source>
</evidence>
<keyword evidence="3 10" id="KW-0547">Nucleotide-binding</keyword>
<evidence type="ECO:0000256" key="4">
    <source>
        <dbReference type="ARBA" id="ARBA00022801"/>
    </source>
</evidence>
<dbReference type="PANTHER" id="PTHR13710">
    <property type="entry name" value="DNA HELICASE RECQ FAMILY MEMBER"/>
    <property type="match status" value="1"/>
</dbReference>
<dbReference type="Pfam" id="PF16124">
    <property type="entry name" value="RecQ_Zn_bind"/>
    <property type="match status" value="1"/>
</dbReference>
<dbReference type="Pfam" id="PF00271">
    <property type="entry name" value="Helicase_C"/>
    <property type="match status" value="1"/>
</dbReference>
<evidence type="ECO:0000256" key="7">
    <source>
        <dbReference type="ARBA" id="ARBA00023125"/>
    </source>
</evidence>
<dbReference type="GO" id="GO:0046872">
    <property type="term" value="F:metal ion binding"/>
    <property type="evidence" value="ECO:0007669"/>
    <property type="project" value="UniProtKB-KW"/>
</dbReference>
<evidence type="ECO:0000259" key="11">
    <source>
        <dbReference type="PROSITE" id="PS51192"/>
    </source>
</evidence>
<sequence length="531" mass="60001">MEGVEDQGIPLHEAYSKYSGILRSVFRFKQFRKNQLEAIAATAAGRDTFILMPTGAGKSLCYQVPAIVQKEEKNAITVVISPLRSLISDQVAALVAKGVKALGITSETNDSVVYKSLFSRESRPALLYCTPEKIQKSTPLHNGLVHLYRYGRLALFAVDEAHCIFTWGEEFREAYRSLHTLRDDFPEVPIMALTSTASPEDVAHICRRLKLKNTRVVRQSVNRANLTYAVKHKRRGELFDDIIGFLEESHRGHSGIIYRTGRRQCERLARLLAKKGIKAAAYHGGLTDQESKSIHIKWKKGIHRVIVATIAFGMGIDKKNVRFILHCDLPKSLENFYQETGRAGRDGKPAECVLYYSFQDKKTILDLESWSQDGRANPALDDKVAKVVQFCEEKSICRRVLLLQHFGEAFDRKDCGNGCDNCMHRARLVSRDFSAEARLAIALVQGFENGTRGNITVRQGVELFRGRDTLNTRKNGRRHNMHYGAGAALSHDLATLIFDRLLKLNLLVEFKVYTNGSKYHYYIKVEASLYT</sequence>
<keyword evidence="2" id="KW-0479">Metal-binding</keyword>
<dbReference type="PROSITE" id="PS51192">
    <property type="entry name" value="HELICASE_ATP_BIND_1"/>
    <property type="match status" value="1"/>
</dbReference>